<dbReference type="SUPFAM" id="SSF55811">
    <property type="entry name" value="Nudix"/>
    <property type="match status" value="1"/>
</dbReference>
<accession>A0A1Y2G275</accession>
<dbReference type="InterPro" id="IPR015797">
    <property type="entry name" value="NUDIX_hydrolase-like_dom_sf"/>
</dbReference>
<dbReference type="GO" id="GO:0034432">
    <property type="term" value="F:bis(5'-adenosyl)-pentaphosphatase activity"/>
    <property type="evidence" value="ECO:0007669"/>
    <property type="project" value="TreeGrafter"/>
</dbReference>
<proteinExistence type="predicted"/>
<keyword evidence="1" id="KW-0479">Metal-binding</keyword>
<dbReference type="PROSITE" id="PS51462">
    <property type="entry name" value="NUDIX"/>
    <property type="match status" value="1"/>
</dbReference>
<name>A0A1Y2G275_9BASI</name>
<evidence type="ECO:0000313" key="5">
    <source>
        <dbReference type="Proteomes" id="UP000193467"/>
    </source>
</evidence>
<protein>
    <submittedName>
        <fullName evidence="4">NUDIX hydrolase domain-like protein</fullName>
    </submittedName>
</protein>
<organism evidence="4 5">
    <name type="scientific">Leucosporidium creatinivorum</name>
    <dbReference type="NCBI Taxonomy" id="106004"/>
    <lineage>
        <taxon>Eukaryota</taxon>
        <taxon>Fungi</taxon>
        <taxon>Dikarya</taxon>
        <taxon>Basidiomycota</taxon>
        <taxon>Pucciniomycotina</taxon>
        <taxon>Microbotryomycetes</taxon>
        <taxon>Leucosporidiales</taxon>
        <taxon>Leucosporidium</taxon>
    </lineage>
</organism>
<dbReference type="GO" id="GO:0005634">
    <property type="term" value="C:nucleus"/>
    <property type="evidence" value="ECO:0007669"/>
    <property type="project" value="TreeGrafter"/>
</dbReference>
<dbReference type="GO" id="GO:1901909">
    <property type="term" value="P:diadenosine hexaphosphate catabolic process"/>
    <property type="evidence" value="ECO:0007669"/>
    <property type="project" value="TreeGrafter"/>
</dbReference>
<dbReference type="InterPro" id="IPR000086">
    <property type="entry name" value="NUDIX_hydrolase_dom"/>
</dbReference>
<dbReference type="Gene3D" id="3.90.79.10">
    <property type="entry name" value="Nucleoside Triphosphate Pyrophosphohydrolase"/>
    <property type="match status" value="1"/>
</dbReference>
<evidence type="ECO:0000256" key="2">
    <source>
        <dbReference type="ARBA" id="ARBA00022801"/>
    </source>
</evidence>
<dbReference type="STRING" id="106004.A0A1Y2G275"/>
<dbReference type="InterPro" id="IPR020084">
    <property type="entry name" value="NUDIX_hydrolase_CS"/>
</dbReference>
<dbReference type="GO" id="GO:1901911">
    <property type="term" value="P:adenosine 5'-(hexahydrogen pentaphosphate) catabolic process"/>
    <property type="evidence" value="ECO:0007669"/>
    <property type="project" value="TreeGrafter"/>
</dbReference>
<dbReference type="GO" id="GO:0000298">
    <property type="term" value="F:endopolyphosphatase activity"/>
    <property type="evidence" value="ECO:0007669"/>
    <property type="project" value="TreeGrafter"/>
</dbReference>
<evidence type="ECO:0000313" key="4">
    <source>
        <dbReference type="EMBL" id="ORY90125.1"/>
    </source>
</evidence>
<keyword evidence="5" id="KW-1185">Reference proteome</keyword>
<dbReference type="GO" id="GO:1901907">
    <property type="term" value="P:diadenosine pentaphosphate catabolic process"/>
    <property type="evidence" value="ECO:0007669"/>
    <property type="project" value="TreeGrafter"/>
</dbReference>
<keyword evidence="2 4" id="KW-0378">Hydrolase</keyword>
<dbReference type="InParanoid" id="A0A1Y2G275"/>
<dbReference type="Proteomes" id="UP000193467">
    <property type="component" value="Unassembled WGS sequence"/>
</dbReference>
<dbReference type="PROSITE" id="PS00893">
    <property type="entry name" value="NUDIX_BOX"/>
    <property type="match status" value="1"/>
</dbReference>
<dbReference type="GO" id="GO:0071543">
    <property type="term" value="P:diphosphoinositol polyphosphate metabolic process"/>
    <property type="evidence" value="ECO:0007669"/>
    <property type="project" value="TreeGrafter"/>
</dbReference>
<evidence type="ECO:0000259" key="3">
    <source>
        <dbReference type="PROSITE" id="PS51462"/>
    </source>
</evidence>
<dbReference type="FunCoup" id="A0A1Y2G275">
    <property type="interactions" value="208"/>
</dbReference>
<dbReference type="GO" id="GO:0008486">
    <property type="term" value="F:diphosphoinositol-polyphosphate diphosphatase activity"/>
    <property type="evidence" value="ECO:0007669"/>
    <property type="project" value="TreeGrafter"/>
</dbReference>
<dbReference type="Pfam" id="PF00293">
    <property type="entry name" value="NUDIX"/>
    <property type="match status" value="1"/>
</dbReference>
<dbReference type="GO" id="GO:0046872">
    <property type="term" value="F:metal ion binding"/>
    <property type="evidence" value="ECO:0007669"/>
    <property type="project" value="UniProtKB-KW"/>
</dbReference>
<dbReference type="OrthoDB" id="2011998at2759"/>
<dbReference type="AlphaFoldDB" id="A0A1Y2G275"/>
<dbReference type="PANTHER" id="PTHR12629:SF0">
    <property type="entry name" value="DIPHOSPHOINOSITOL-POLYPHOSPHATE DIPHOSPHATASE"/>
    <property type="match status" value="1"/>
</dbReference>
<comment type="caution">
    <text evidence="4">The sequence shown here is derived from an EMBL/GenBank/DDBJ whole genome shotgun (WGS) entry which is preliminary data.</text>
</comment>
<dbReference type="EMBL" id="MCGR01000004">
    <property type="protein sequence ID" value="ORY90125.1"/>
    <property type="molecule type" value="Genomic_DNA"/>
</dbReference>
<gene>
    <name evidence="4" type="ORF">BCR35DRAFT_299669</name>
</gene>
<dbReference type="GO" id="GO:0005737">
    <property type="term" value="C:cytoplasm"/>
    <property type="evidence" value="ECO:0007669"/>
    <property type="project" value="TreeGrafter"/>
</dbReference>
<feature type="domain" description="Nudix hydrolase" evidence="3">
    <location>
        <begin position="8"/>
        <end position="163"/>
    </location>
</feature>
<dbReference type="GO" id="GO:0034431">
    <property type="term" value="F:bis(5'-adenosyl)-hexaphosphatase activity"/>
    <property type="evidence" value="ECO:0007669"/>
    <property type="project" value="TreeGrafter"/>
</dbReference>
<reference evidence="4 5" key="1">
    <citation type="submission" date="2016-07" db="EMBL/GenBank/DDBJ databases">
        <title>Pervasive Adenine N6-methylation of Active Genes in Fungi.</title>
        <authorList>
            <consortium name="DOE Joint Genome Institute"/>
            <person name="Mondo S.J."/>
            <person name="Dannebaum R.O."/>
            <person name="Kuo R.C."/>
            <person name="Labutti K."/>
            <person name="Haridas S."/>
            <person name="Kuo A."/>
            <person name="Salamov A."/>
            <person name="Ahrendt S.R."/>
            <person name="Lipzen A."/>
            <person name="Sullivan W."/>
            <person name="Andreopoulos W.B."/>
            <person name="Clum A."/>
            <person name="Lindquist E."/>
            <person name="Daum C."/>
            <person name="Ramamoorthy G.K."/>
            <person name="Gryganskyi A."/>
            <person name="Culley D."/>
            <person name="Magnuson J.K."/>
            <person name="James T.Y."/>
            <person name="O'Malley M.A."/>
            <person name="Stajich J.E."/>
            <person name="Spatafora J.W."/>
            <person name="Visel A."/>
            <person name="Grigoriev I.V."/>
        </authorList>
    </citation>
    <scope>NUCLEOTIDE SEQUENCE [LARGE SCALE GENOMIC DNA]</scope>
    <source>
        <strain evidence="4 5">62-1032</strain>
    </source>
</reference>
<dbReference type="PANTHER" id="PTHR12629">
    <property type="entry name" value="DIPHOSPHOINOSITOL POLYPHOSPHATE PHOSPHOHYDROLASE"/>
    <property type="match status" value="1"/>
</dbReference>
<evidence type="ECO:0000256" key="1">
    <source>
        <dbReference type="ARBA" id="ARBA00022723"/>
    </source>
</evidence>
<sequence>MGSPSPSPRQVAVCLIVLSSGLHSVPSFLIVSSRKHKDPLKWVLPKGGIEHEESSQQAAAREAWEEAGVIPSQSLHLTHLLTLPDAKPHSKSPAASPSSPSFIPSTTYSFELFAVSSSSDSEALAAEWPEKDERQRRWVEGWDELEKMICWGRREEVMRKAIDEAKTRLG</sequence>